<name>A0ACB7GZZ6_MANES</name>
<gene>
    <name evidence="1" type="ORF">MANES_10G085000v8</name>
</gene>
<sequence length="375" mass="42840">MSYGFVNFHVGPLNFDFDAFNGSLPSLIQNEYSWTKVLIPFYFYLSIFFINLCLHTVLATPQVANIIFLDAPVGTGFSYSKSQEGYYTSDTLSSKAIYEFLRKWITNHRKFINNPLYIAGDSYSGMIVPIVTVEVAEGNRARHKPYLNLQGYIVGNPVTDLHNDENSRVEYFYRVGLISTELFKAAKTYCVGEYISPNISNAECMDTIQHIAECTLKVCDAQILEPKCSFASPKPMGLKWGHKFFDDTLIDIALSSRQGPENWCRNSNYVLSYIWANDEDVQHALHIQNGTITDWMRCNKSLAYDYDILSTVFYHKELIMAGYRALVYRFTVKYAHSIGDGLVFNTVKGGGHTAPEYKPKECLAMVDRWLSYYLM</sequence>
<keyword evidence="2" id="KW-1185">Reference proteome</keyword>
<reference evidence="2" key="1">
    <citation type="journal article" date="2016" name="Nat. Biotechnol.">
        <title>Sequencing wild and cultivated cassava and related species reveals extensive interspecific hybridization and genetic diversity.</title>
        <authorList>
            <person name="Bredeson J.V."/>
            <person name="Lyons J.B."/>
            <person name="Prochnik S.E."/>
            <person name="Wu G.A."/>
            <person name="Ha C.M."/>
            <person name="Edsinger-Gonzales E."/>
            <person name="Grimwood J."/>
            <person name="Schmutz J."/>
            <person name="Rabbi I.Y."/>
            <person name="Egesi C."/>
            <person name="Nauluvula P."/>
            <person name="Lebot V."/>
            <person name="Ndunguru J."/>
            <person name="Mkamilo G."/>
            <person name="Bart R.S."/>
            <person name="Setter T.L."/>
            <person name="Gleadow R.M."/>
            <person name="Kulakow P."/>
            <person name="Ferguson M.E."/>
            <person name="Rounsley S."/>
            <person name="Rokhsar D.S."/>
        </authorList>
    </citation>
    <scope>NUCLEOTIDE SEQUENCE [LARGE SCALE GENOMIC DNA]</scope>
    <source>
        <strain evidence="2">cv. AM560-2</strain>
    </source>
</reference>
<dbReference type="EMBL" id="CM004396">
    <property type="protein sequence ID" value="KAG8645702.1"/>
    <property type="molecule type" value="Genomic_DNA"/>
</dbReference>
<comment type="caution">
    <text evidence="1">The sequence shown here is derived from an EMBL/GenBank/DDBJ whole genome shotgun (WGS) entry which is preliminary data.</text>
</comment>
<accession>A0ACB7GZZ6</accession>
<protein>
    <submittedName>
        <fullName evidence="1">Uncharacterized protein</fullName>
    </submittedName>
</protein>
<proteinExistence type="predicted"/>
<dbReference type="Proteomes" id="UP000091857">
    <property type="component" value="Chromosome 10"/>
</dbReference>
<organism evidence="1 2">
    <name type="scientific">Manihot esculenta</name>
    <name type="common">Cassava</name>
    <name type="synonym">Jatropha manihot</name>
    <dbReference type="NCBI Taxonomy" id="3983"/>
    <lineage>
        <taxon>Eukaryota</taxon>
        <taxon>Viridiplantae</taxon>
        <taxon>Streptophyta</taxon>
        <taxon>Embryophyta</taxon>
        <taxon>Tracheophyta</taxon>
        <taxon>Spermatophyta</taxon>
        <taxon>Magnoliopsida</taxon>
        <taxon>eudicotyledons</taxon>
        <taxon>Gunneridae</taxon>
        <taxon>Pentapetalae</taxon>
        <taxon>rosids</taxon>
        <taxon>fabids</taxon>
        <taxon>Malpighiales</taxon>
        <taxon>Euphorbiaceae</taxon>
        <taxon>Crotonoideae</taxon>
        <taxon>Manihoteae</taxon>
        <taxon>Manihot</taxon>
    </lineage>
</organism>
<evidence type="ECO:0000313" key="2">
    <source>
        <dbReference type="Proteomes" id="UP000091857"/>
    </source>
</evidence>
<evidence type="ECO:0000313" key="1">
    <source>
        <dbReference type="EMBL" id="KAG8645702.1"/>
    </source>
</evidence>